<dbReference type="InterPro" id="IPR003718">
    <property type="entry name" value="OsmC/Ohr_fam"/>
</dbReference>
<dbReference type="AlphaFoldDB" id="A0A380CNP4"/>
<dbReference type="Proteomes" id="UP000254893">
    <property type="component" value="Unassembled WGS sequence"/>
</dbReference>
<name>A0A380CNP4_SPHSI</name>
<dbReference type="EMBL" id="UGYW01000002">
    <property type="protein sequence ID" value="SUJ24897.1"/>
    <property type="molecule type" value="Genomic_DNA"/>
</dbReference>
<dbReference type="PANTHER" id="PTHR39624">
    <property type="entry name" value="PROTEIN INVOLVED IN RIMO-MEDIATED BETA-METHYLTHIOLATION OF RIBOSOMAL PROTEIN S12 YCAO"/>
    <property type="match status" value="1"/>
</dbReference>
<protein>
    <submittedName>
        <fullName evidence="1">OsmC-like protein</fullName>
    </submittedName>
</protein>
<gene>
    <name evidence="1" type="ORF">NCTC11388_03715</name>
</gene>
<dbReference type="RefSeq" id="WP_115171124.1">
    <property type="nucleotide sequence ID" value="NZ_UGYW01000002.1"/>
</dbReference>
<organism evidence="1 2">
    <name type="scientific">Sphingobacterium spiritivorum</name>
    <name type="common">Flavobacterium spiritivorum</name>
    <dbReference type="NCBI Taxonomy" id="258"/>
    <lineage>
        <taxon>Bacteria</taxon>
        <taxon>Pseudomonadati</taxon>
        <taxon>Bacteroidota</taxon>
        <taxon>Sphingobacteriia</taxon>
        <taxon>Sphingobacteriales</taxon>
        <taxon>Sphingobacteriaceae</taxon>
        <taxon>Sphingobacterium</taxon>
    </lineage>
</organism>
<dbReference type="SUPFAM" id="SSF82784">
    <property type="entry name" value="OsmC-like"/>
    <property type="match status" value="1"/>
</dbReference>
<dbReference type="Gene3D" id="3.30.300.20">
    <property type="match status" value="1"/>
</dbReference>
<dbReference type="InterPro" id="IPR015946">
    <property type="entry name" value="KH_dom-like_a/b"/>
</dbReference>
<accession>A0A380CNP4</accession>
<proteinExistence type="predicted"/>
<dbReference type="Pfam" id="PF02566">
    <property type="entry name" value="OsmC"/>
    <property type="match status" value="1"/>
</dbReference>
<dbReference type="InterPro" id="IPR036102">
    <property type="entry name" value="OsmC/Ohrsf"/>
</dbReference>
<evidence type="ECO:0000313" key="2">
    <source>
        <dbReference type="Proteomes" id="UP000254893"/>
    </source>
</evidence>
<sequence>MSREITVTIEQEKYTTTITDDMHTLIADEPTEVGGQDKGFAPTQLLLSSLGSCKAITVRMYADQKKWELDKVIIRLSSEVKKSVQQQTTYIKCHISFEGNLDDDQKKRLAIIADRCPVHKILSNPIVIDSNML</sequence>
<dbReference type="PANTHER" id="PTHR39624:SF2">
    <property type="entry name" value="OSMC-LIKE PROTEIN"/>
    <property type="match status" value="1"/>
</dbReference>
<reference evidence="1 2" key="1">
    <citation type="submission" date="2018-06" db="EMBL/GenBank/DDBJ databases">
        <authorList>
            <consortium name="Pathogen Informatics"/>
            <person name="Doyle S."/>
        </authorList>
    </citation>
    <scope>NUCLEOTIDE SEQUENCE [LARGE SCALE GENOMIC DNA]</scope>
    <source>
        <strain evidence="1 2">NCTC11388</strain>
    </source>
</reference>
<evidence type="ECO:0000313" key="1">
    <source>
        <dbReference type="EMBL" id="SUJ24897.1"/>
    </source>
</evidence>